<feature type="transmembrane region" description="Helical" evidence="2">
    <location>
        <begin position="160"/>
        <end position="185"/>
    </location>
</feature>
<dbReference type="Proteomes" id="UP000654345">
    <property type="component" value="Unassembled WGS sequence"/>
</dbReference>
<evidence type="ECO:0000256" key="2">
    <source>
        <dbReference type="SAM" id="Phobius"/>
    </source>
</evidence>
<keyword evidence="2" id="KW-1133">Transmembrane helix</keyword>
<gene>
    <name evidence="3" type="ORF">KSB_11690</name>
</gene>
<reference evidence="3 4" key="1">
    <citation type="journal article" date="2021" name="Int. J. Syst. Evol. Microbiol.">
        <title>Reticulibacter mediterranei gen. nov., sp. nov., within the new family Reticulibacteraceae fam. nov., and Ktedonospora formicarum gen. nov., sp. nov., Ktedonobacter robiniae sp. nov., Dictyobacter formicarum sp. nov. and Dictyobacter arantiisoli sp. nov., belonging to the class Ktedonobacteria.</title>
        <authorList>
            <person name="Yabe S."/>
            <person name="Zheng Y."/>
            <person name="Wang C.M."/>
            <person name="Sakai Y."/>
            <person name="Abe K."/>
            <person name="Yokota A."/>
            <person name="Donadio S."/>
            <person name="Cavaletti L."/>
            <person name="Monciardini P."/>
        </authorList>
    </citation>
    <scope>NUCLEOTIDE SEQUENCE [LARGE SCALE GENOMIC DNA]</scope>
    <source>
        <strain evidence="3 4">SOSP1-30</strain>
    </source>
</reference>
<accession>A0ABQ3UIY5</accession>
<name>A0ABQ3UIY5_9CHLR</name>
<keyword evidence="2" id="KW-0812">Transmembrane</keyword>
<protein>
    <recommendedName>
        <fullName evidence="5">VCBS repeat-containing protein</fullName>
    </recommendedName>
</protein>
<feature type="region of interest" description="Disordered" evidence="1">
    <location>
        <begin position="67"/>
        <end position="130"/>
    </location>
</feature>
<organism evidence="3 4">
    <name type="scientific">Ktedonobacter robiniae</name>
    <dbReference type="NCBI Taxonomy" id="2778365"/>
    <lineage>
        <taxon>Bacteria</taxon>
        <taxon>Bacillati</taxon>
        <taxon>Chloroflexota</taxon>
        <taxon>Ktedonobacteria</taxon>
        <taxon>Ktedonobacterales</taxon>
        <taxon>Ktedonobacteraceae</taxon>
        <taxon>Ktedonobacter</taxon>
    </lineage>
</organism>
<evidence type="ECO:0000256" key="1">
    <source>
        <dbReference type="SAM" id="MobiDB-lite"/>
    </source>
</evidence>
<dbReference type="EMBL" id="BNJG01000001">
    <property type="protein sequence ID" value="GHO52694.1"/>
    <property type="molecule type" value="Genomic_DNA"/>
</dbReference>
<keyword evidence="2" id="KW-0472">Membrane</keyword>
<proteinExistence type="predicted"/>
<feature type="compositionally biased region" description="Polar residues" evidence="1">
    <location>
        <begin position="117"/>
        <end position="126"/>
    </location>
</feature>
<keyword evidence="4" id="KW-1185">Reference proteome</keyword>
<evidence type="ECO:0008006" key="5">
    <source>
        <dbReference type="Google" id="ProtNLM"/>
    </source>
</evidence>
<evidence type="ECO:0000313" key="3">
    <source>
        <dbReference type="EMBL" id="GHO52694.1"/>
    </source>
</evidence>
<evidence type="ECO:0000313" key="4">
    <source>
        <dbReference type="Proteomes" id="UP000654345"/>
    </source>
</evidence>
<comment type="caution">
    <text evidence="3">The sequence shown here is derived from an EMBL/GenBank/DDBJ whole genome shotgun (WGS) entry which is preliminary data.</text>
</comment>
<sequence length="304" mass="33877">MTSTFVLVYYVDHKALEQKFVSLALGEDGTNVEQSYTARGGRMSAKGSQHIREQQVASRDFFDDEYDDELPGRMPKSVRRYHSDVKSETGRAPADVQASSQSVRLASTGKVPPRRTAVTQGRTPAVSTGRRHVVDTEDVLGPGKGPLLRGKHLSGQHPHLLVYIGILLVVMVLGWFALTFLSNWWQVTQDDWHYGRPRTSQIDYVVGHNNDSSAQPSHFIALNMNRKIEIIECPAGDCSKAKIYIGPDLIGPNQDLTPATLSFVDENGDGKPDMIVHIQDTQIIFINENDAFRPQRPNENLQAK</sequence>